<dbReference type="Pfam" id="PF02913">
    <property type="entry name" value="FAD-oxidase_C"/>
    <property type="match status" value="1"/>
</dbReference>
<dbReference type="InterPro" id="IPR016171">
    <property type="entry name" value="Vanillyl_alc_oxidase_C-sub2"/>
</dbReference>
<dbReference type="Proteomes" id="UP000269001">
    <property type="component" value="Unassembled WGS sequence"/>
</dbReference>
<dbReference type="InterPro" id="IPR006094">
    <property type="entry name" value="Oxid_FAD_bind_N"/>
</dbReference>
<dbReference type="GO" id="GO:0016491">
    <property type="term" value="F:oxidoreductase activity"/>
    <property type="evidence" value="ECO:0007669"/>
    <property type="project" value="UniProtKB-KW"/>
</dbReference>
<dbReference type="InterPro" id="IPR036318">
    <property type="entry name" value="FAD-bd_PCMH-like_sf"/>
</dbReference>
<dbReference type="GO" id="GO:0071949">
    <property type="term" value="F:FAD binding"/>
    <property type="evidence" value="ECO:0007669"/>
    <property type="project" value="InterPro"/>
</dbReference>
<evidence type="ECO:0000256" key="3">
    <source>
        <dbReference type="ARBA" id="ARBA00022630"/>
    </source>
</evidence>
<keyword evidence="3" id="KW-0285">Flavoprotein</keyword>
<accession>A0A3A8F1V0</accession>
<dbReference type="EMBL" id="RAXU01000004">
    <property type="protein sequence ID" value="RKG35121.1"/>
    <property type="molecule type" value="Genomic_DNA"/>
</dbReference>
<dbReference type="PANTHER" id="PTHR43716:SF1">
    <property type="entry name" value="D-2-HYDROXYGLUTARATE DEHYDROGENASE, MITOCHONDRIAL"/>
    <property type="match status" value="1"/>
</dbReference>
<feature type="domain" description="FAD-binding PCMH-type" evidence="6">
    <location>
        <begin position="38"/>
        <end position="217"/>
    </location>
</feature>
<comment type="similarity">
    <text evidence="2">Belongs to the FAD-binding oxidoreductase/transferase type 4 family.</text>
</comment>
<sequence length="464" mass="52133">MGSYVEIIENLTLILGENRIKTDLESLKIWGCDRTRHFDPKPQAILFPQTTEQVQQIVRLANQLKFAITPSGGRTGLSAGAVAANGEFVISLDKMNQVISFFPADRMVRVQAGMITEDLQNYALQQNLFFPVDLAASGSSQIGGNISTNAGGIKVIRYGMTRNWVLGLTVVTGNGDILRLNKGMVKNATGYAMQHLFIGGEGTLGLITEADIRLDRVPKNLQVLVFGVPEFAAIMPILSKFQAEIDLTAFEFFDQRVMEIVMAHSQLQPPLAAPCPYYVLIEFEAPYEIILEKAMQIFESCMEQGFVLDGVISQSIEQAKNLWRLREDISESCAPYLPYKVDVSVLISYIDDFIKDVEKVLKQHHPEFKICWFGHIGDGNLHLNILKPQNLDKDEFYAQCKHAMRYVFDIVEKYDGAISAEHGIGMTKKAYLGYSRSDEEIVYMKRIKSIFDHNLLINPGKIFD</sequence>
<dbReference type="GO" id="GO:0022904">
    <property type="term" value="P:respiratory electron transport chain"/>
    <property type="evidence" value="ECO:0007669"/>
    <property type="project" value="TreeGrafter"/>
</dbReference>
<dbReference type="Gene3D" id="3.30.43.10">
    <property type="entry name" value="Uridine Diphospho-n-acetylenolpyruvylglucosamine Reductase, domain 2"/>
    <property type="match status" value="1"/>
</dbReference>
<dbReference type="InterPro" id="IPR016166">
    <property type="entry name" value="FAD-bd_PCMH"/>
</dbReference>
<evidence type="ECO:0000256" key="2">
    <source>
        <dbReference type="ARBA" id="ARBA00008000"/>
    </source>
</evidence>
<evidence type="ECO:0000256" key="5">
    <source>
        <dbReference type="ARBA" id="ARBA00023002"/>
    </source>
</evidence>
<evidence type="ECO:0000256" key="4">
    <source>
        <dbReference type="ARBA" id="ARBA00022827"/>
    </source>
</evidence>
<dbReference type="InterPro" id="IPR016164">
    <property type="entry name" value="FAD-linked_Oxase-like_C"/>
</dbReference>
<dbReference type="Gene3D" id="1.10.45.10">
    <property type="entry name" value="Vanillyl-alcohol Oxidase, Chain A, domain 4"/>
    <property type="match status" value="1"/>
</dbReference>
<dbReference type="SUPFAM" id="SSF56176">
    <property type="entry name" value="FAD-binding/transporter-associated domain-like"/>
    <property type="match status" value="1"/>
</dbReference>
<dbReference type="InterPro" id="IPR016167">
    <property type="entry name" value="FAD-bd_PCMH_sub1"/>
</dbReference>
<dbReference type="InterPro" id="IPR004113">
    <property type="entry name" value="FAD-bd_oxidored_4_C"/>
</dbReference>
<keyword evidence="5" id="KW-0560">Oxidoreductase</keyword>
<dbReference type="Pfam" id="PF01565">
    <property type="entry name" value="FAD_binding_4"/>
    <property type="match status" value="1"/>
</dbReference>
<dbReference type="AlphaFoldDB" id="A0A3A8F1V0"/>
<keyword evidence="4" id="KW-0274">FAD</keyword>
<dbReference type="Gene3D" id="3.30.70.2190">
    <property type="match status" value="1"/>
</dbReference>
<dbReference type="Gene3D" id="3.30.465.10">
    <property type="match status" value="1"/>
</dbReference>
<dbReference type="Gene3D" id="3.30.70.2740">
    <property type="match status" value="1"/>
</dbReference>
<evidence type="ECO:0000256" key="1">
    <source>
        <dbReference type="ARBA" id="ARBA00001974"/>
    </source>
</evidence>
<dbReference type="InterPro" id="IPR051264">
    <property type="entry name" value="FAD-oxidored/transferase_4"/>
</dbReference>
<evidence type="ECO:0000313" key="8">
    <source>
        <dbReference type="Proteomes" id="UP000269001"/>
    </source>
</evidence>
<comment type="caution">
    <text evidence="7">The sequence shown here is derived from an EMBL/GenBank/DDBJ whole genome shotgun (WGS) entry which is preliminary data.</text>
</comment>
<dbReference type="RefSeq" id="WP_120369409.1">
    <property type="nucleotide sequence ID" value="NZ_RAXU01000004.1"/>
</dbReference>
<dbReference type="SUPFAM" id="SSF55103">
    <property type="entry name" value="FAD-linked oxidases, C-terminal domain"/>
    <property type="match status" value="1"/>
</dbReference>
<comment type="cofactor">
    <cofactor evidence="1">
        <name>FAD</name>
        <dbReference type="ChEBI" id="CHEBI:57692"/>
    </cofactor>
</comment>
<protein>
    <submittedName>
        <fullName evidence="7">FAD-binding oxidoreductase</fullName>
    </submittedName>
</protein>
<dbReference type="PANTHER" id="PTHR43716">
    <property type="entry name" value="D-2-HYDROXYGLUTARATE DEHYDROGENASE, MITOCHONDRIAL"/>
    <property type="match status" value="1"/>
</dbReference>
<gene>
    <name evidence="7" type="ORF">D7V21_04880</name>
</gene>
<dbReference type="FunFam" id="1.10.45.10:FF:000001">
    <property type="entry name" value="D-lactate dehydrogenase mitochondrial"/>
    <property type="match status" value="1"/>
</dbReference>
<evidence type="ECO:0000313" key="7">
    <source>
        <dbReference type="EMBL" id="RKG35121.1"/>
    </source>
</evidence>
<dbReference type="PROSITE" id="PS51387">
    <property type="entry name" value="FAD_PCMH"/>
    <property type="match status" value="1"/>
</dbReference>
<organism evidence="7 8">
    <name type="scientific">Acinetobacter guerrae</name>
    <dbReference type="NCBI Taxonomy" id="1843371"/>
    <lineage>
        <taxon>Bacteria</taxon>
        <taxon>Pseudomonadati</taxon>
        <taxon>Pseudomonadota</taxon>
        <taxon>Gammaproteobacteria</taxon>
        <taxon>Moraxellales</taxon>
        <taxon>Moraxellaceae</taxon>
        <taxon>Acinetobacter</taxon>
    </lineage>
</organism>
<keyword evidence="8" id="KW-1185">Reference proteome</keyword>
<dbReference type="InterPro" id="IPR016169">
    <property type="entry name" value="FAD-bd_PCMH_sub2"/>
</dbReference>
<evidence type="ECO:0000259" key="6">
    <source>
        <dbReference type="PROSITE" id="PS51387"/>
    </source>
</evidence>
<reference evidence="7 8" key="1">
    <citation type="submission" date="2018-09" db="EMBL/GenBank/DDBJ databases">
        <title>The draft genome of Acinetobacter spp. strains.</title>
        <authorList>
            <person name="Qin J."/>
            <person name="Feng Y."/>
            <person name="Zong Z."/>
        </authorList>
    </citation>
    <scope>NUCLEOTIDE SEQUENCE [LARGE SCALE GENOMIC DNA]</scope>
    <source>
        <strain evidence="7 8">WCHAc060096</strain>
    </source>
</reference>
<name>A0A3A8F1V0_9GAMM</name>
<proteinExistence type="inferred from homology"/>